<feature type="domain" description="UspA" evidence="2">
    <location>
        <begin position="50"/>
        <end position="167"/>
    </location>
</feature>
<keyword evidence="4" id="KW-1185">Reference proteome</keyword>
<dbReference type="EMBL" id="JAJJMA010139652">
    <property type="protein sequence ID" value="MCL7033886.1"/>
    <property type="molecule type" value="Genomic_DNA"/>
</dbReference>
<dbReference type="Proteomes" id="UP001177140">
    <property type="component" value="Unassembled WGS sequence"/>
</dbReference>
<dbReference type="AlphaFoldDB" id="A0AA41SBL5"/>
<evidence type="ECO:0000313" key="3">
    <source>
        <dbReference type="EMBL" id="MCL7033886.1"/>
    </source>
</evidence>
<dbReference type="InterPro" id="IPR006016">
    <property type="entry name" value="UspA"/>
</dbReference>
<dbReference type="PANTHER" id="PTHR47382:SF1">
    <property type="entry name" value="USPA DOMAIN-CONTAINING PROTEIN"/>
    <property type="match status" value="1"/>
</dbReference>
<dbReference type="Pfam" id="PF00582">
    <property type="entry name" value="Usp"/>
    <property type="match status" value="1"/>
</dbReference>
<dbReference type="SUPFAM" id="SSF52402">
    <property type="entry name" value="Adenine nucleotide alpha hydrolases-like"/>
    <property type="match status" value="1"/>
</dbReference>
<protein>
    <recommendedName>
        <fullName evidence="2">UspA domain-containing protein</fullName>
    </recommendedName>
</protein>
<sequence length="246" mass="27482">MDALGFSSTPPTSRYNNENMMSPEIVEISEESRSLMMNSVSRDGGLNVYVAVGKDDSYVLKWALDHAVLPGATVFLIHVFPPITSIPTPVGRLSKSQVSQEQVKTYLREENARRRNLLQKYIRLCSDAKVPVDTMLIESDMTAKAILELIPVLDIKTLVLGTERSASSRFCCRRPRKRKLGTSNFVHKNAPDYCEVIIVSDGKKVVEKQEVGLQQPSQTSDDGRHRMNGIAERIFSECVCFSGKVD</sequence>
<evidence type="ECO:0000313" key="4">
    <source>
        <dbReference type="Proteomes" id="UP001177140"/>
    </source>
</evidence>
<proteinExistence type="predicted"/>
<dbReference type="PANTHER" id="PTHR47382">
    <property type="entry name" value="U-BOX DOMAIN-CONTAINING PROTEIN 52-LIKE"/>
    <property type="match status" value="1"/>
</dbReference>
<feature type="compositionally biased region" description="Polar residues" evidence="1">
    <location>
        <begin position="1"/>
        <end position="20"/>
    </location>
</feature>
<dbReference type="Gene3D" id="3.40.50.620">
    <property type="entry name" value="HUPs"/>
    <property type="match status" value="1"/>
</dbReference>
<comment type="caution">
    <text evidence="3">The sequence shown here is derived from an EMBL/GenBank/DDBJ whole genome shotgun (WGS) entry which is preliminary data.</text>
</comment>
<dbReference type="CDD" id="cd01989">
    <property type="entry name" value="USP_STK_Ubox_N"/>
    <property type="match status" value="1"/>
</dbReference>
<organism evidence="3 4">
    <name type="scientific">Papaver nudicaule</name>
    <name type="common">Iceland poppy</name>
    <dbReference type="NCBI Taxonomy" id="74823"/>
    <lineage>
        <taxon>Eukaryota</taxon>
        <taxon>Viridiplantae</taxon>
        <taxon>Streptophyta</taxon>
        <taxon>Embryophyta</taxon>
        <taxon>Tracheophyta</taxon>
        <taxon>Spermatophyta</taxon>
        <taxon>Magnoliopsida</taxon>
        <taxon>Ranunculales</taxon>
        <taxon>Papaveraceae</taxon>
        <taxon>Papaveroideae</taxon>
        <taxon>Papaver</taxon>
    </lineage>
</organism>
<feature type="region of interest" description="Disordered" evidence="1">
    <location>
        <begin position="1"/>
        <end position="21"/>
    </location>
</feature>
<name>A0AA41SBL5_PAPNU</name>
<evidence type="ECO:0000256" key="1">
    <source>
        <dbReference type="SAM" id="MobiDB-lite"/>
    </source>
</evidence>
<evidence type="ECO:0000259" key="2">
    <source>
        <dbReference type="Pfam" id="PF00582"/>
    </source>
</evidence>
<accession>A0AA41SBL5</accession>
<gene>
    <name evidence="3" type="ORF">MKW94_016932</name>
</gene>
<dbReference type="InterPro" id="IPR014729">
    <property type="entry name" value="Rossmann-like_a/b/a_fold"/>
</dbReference>
<reference evidence="3" key="1">
    <citation type="submission" date="2022-03" db="EMBL/GenBank/DDBJ databases">
        <title>A functionally conserved STORR gene fusion in Papaver species that diverged 16.8 million years ago.</title>
        <authorList>
            <person name="Catania T."/>
        </authorList>
    </citation>
    <scope>NUCLEOTIDE SEQUENCE</scope>
    <source>
        <strain evidence="3">S-191538</strain>
    </source>
</reference>